<name>A0ABW3SUS6_9BACT</name>
<dbReference type="RefSeq" id="WP_377532662.1">
    <property type="nucleotide sequence ID" value="NZ_JBHTLD010000337.1"/>
</dbReference>
<evidence type="ECO:0000313" key="1">
    <source>
        <dbReference type="EMBL" id="MFD1188664.1"/>
    </source>
</evidence>
<organism evidence="1 2">
    <name type="scientific">Pontibacter rugosus</name>
    <dbReference type="NCBI Taxonomy" id="1745966"/>
    <lineage>
        <taxon>Bacteria</taxon>
        <taxon>Pseudomonadati</taxon>
        <taxon>Bacteroidota</taxon>
        <taxon>Cytophagia</taxon>
        <taxon>Cytophagales</taxon>
        <taxon>Hymenobacteraceae</taxon>
        <taxon>Pontibacter</taxon>
    </lineage>
</organism>
<proteinExistence type="predicted"/>
<evidence type="ECO:0000313" key="2">
    <source>
        <dbReference type="Proteomes" id="UP001597094"/>
    </source>
</evidence>
<dbReference type="Proteomes" id="UP001597094">
    <property type="component" value="Unassembled WGS sequence"/>
</dbReference>
<reference evidence="2" key="1">
    <citation type="journal article" date="2019" name="Int. J. Syst. Evol. Microbiol.">
        <title>The Global Catalogue of Microorganisms (GCM) 10K type strain sequencing project: providing services to taxonomists for standard genome sequencing and annotation.</title>
        <authorList>
            <consortium name="The Broad Institute Genomics Platform"/>
            <consortium name="The Broad Institute Genome Sequencing Center for Infectious Disease"/>
            <person name="Wu L."/>
            <person name="Ma J."/>
        </authorList>
    </citation>
    <scope>NUCLEOTIDE SEQUENCE [LARGE SCALE GENOMIC DNA]</scope>
    <source>
        <strain evidence="2">JCM 31319</strain>
    </source>
</reference>
<gene>
    <name evidence="1" type="ORF">ACFQ2O_20825</name>
</gene>
<dbReference type="InterPro" id="IPR032347">
    <property type="entry name" value="DUF4864"/>
</dbReference>
<dbReference type="PANTHER" id="PTHR35716">
    <property type="entry name" value="OS05G0574700 PROTEIN-RELATED"/>
    <property type="match status" value="1"/>
</dbReference>
<keyword evidence="2" id="KW-1185">Reference proteome</keyword>
<dbReference type="EMBL" id="JBHTLD010000337">
    <property type="protein sequence ID" value="MFD1188664.1"/>
    <property type="molecule type" value="Genomic_DNA"/>
</dbReference>
<comment type="caution">
    <text evidence="1">The sequence shown here is derived from an EMBL/GenBank/DDBJ whole genome shotgun (WGS) entry which is preliminary data.</text>
</comment>
<protein>
    <submittedName>
        <fullName evidence="1">DUF4864 domain-containing protein</fullName>
    </submittedName>
</protein>
<dbReference type="Pfam" id="PF16156">
    <property type="entry name" value="DUF4864"/>
    <property type="match status" value="1"/>
</dbReference>
<sequence>MKKRDNVFDKIMLAIGILLLVLFWSNFPAAPIPNDPTYATYTSAGTEASYGSKWTYLKPDKTLSAEEVINIQLRALQQNDKTDSGVITVFNFSSPVNRMHLGPLEHFRLMVRDPAYRPMLNFKSHKKGQLVVSGKSAYQLVVIESPDGQQEAFMFILAKQRKGNYKDCWMTEGIARMEQSRATTQI</sequence>
<accession>A0ABW3SUS6</accession>